<dbReference type="EMBL" id="BK032562">
    <property type="protein sequence ID" value="DAF47969.1"/>
    <property type="molecule type" value="Genomic_DNA"/>
</dbReference>
<dbReference type="GO" id="GO:0003678">
    <property type="term" value="F:DNA helicase activity"/>
    <property type="evidence" value="ECO:0007669"/>
    <property type="project" value="UniProtKB-ARBA"/>
</dbReference>
<dbReference type="SUPFAM" id="SSF52540">
    <property type="entry name" value="P-loop containing nucleoside triphosphate hydrolases"/>
    <property type="match status" value="2"/>
</dbReference>
<proteinExistence type="predicted"/>
<evidence type="ECO:0000259" key="5">
    <source>
        <dbReference type="Pfam" id="PF18335"/>
    </source>
</evidence>
<keyword evidence="6" id="KW-0378">Hydrolase</keyword>
<accession>A0A8S5SAH5</accession>
<dbReference type="CDD" id="cd17933">
    <property type="entry name" value="DEXSc_RecD-like"/>
    <property type="match status" value="1"/>
</dbReference>
<sequence>MKIWLRKALRLLLSAEKQTKIRLQYRLCDHILSGFQKGRKDMAEKIYKFKIVPQQERFYNENSNWGVYTFITTSDDIPYFYDCYDDPFGDKPRQLKGSTLAGKMQRLTIGVEYNAEVTCSFNSKYNSYQYTPISITANVPKTEEQQIAYLKTQVTELQAKNILAVYPNVIDDVIHNREIDFTKIKGIGEKSWNRIKDNILNNYVISDILIMLQPLGVTYAMISKLISNEPNPQLLKEKLLDNPYIMTEIRGLGFKRVDDLALKLNPDIRISTKRVVAFVKYYLESVGNNDGHSYVLESVLDSAIRDNINDCYEMYESFKSTQKQHEIFLHFEENKVGLLRQYKTEISILDILKNLNEQETDYKINIENGISEAEREQGFCYTDEQKQEIYKACDSSVVLITGRAGTGKSSILRGLTKIYKRYSISACALSAKAAIRITEATGLSASTIHRLLGFNKTGFVYNSNNRLSSDIIVLDEASMVNSSLFYSLVSAIKEGAKVIIVGDDGQLPPIGCGNIFHDLLNCNAFTCCKLTKILRQAQKSGIISDSVKIRNGENPLPEPKLKVVTGELQDMTYMFRESREGMRELAIKLYTIAAKKDGYDETIILTPCKKDRINSSFEINSILQDMIIPPDTAPEIRYGNKTFRLGSKVIQRTNDYDRNVFNGEMGYITKIEQTIKDGKKQNVVTIKFADKEIDFLQNDLSSIELAYCLTCHLTQGSGFKNVIVLIDNTHYKLLDRCMLYTAITRAKTKCALIAEPSAFQRCLKMQASQRNTWLSLLGG</sequence>
<feature type="domain" description="UvrD-like helicase C-terminal" evidence="3">
    <location>
        <begin position="705"/>
        <end position="753"/>
    </location>
</feature>
<dbReference type="Gene3D" id="2.30.30.940">
    <property type="match status" value="1"/>
</dbReference>
<dbReference type="Pfam" id="PF14490">
    <property type="entry name" value="HHH_RecD2"/>
    <property type="match status" value="1"/>
</dbReference>
<dbReference type="Pfam" id="PF13604">
    <property type="entry name" value="AAA_30"/>
    <property type="match status" value="1"/>
</dbReference>
<keyword evidence="6" id="KW-0347">Helicase</keyword>
<dbReference type="PANTHER" id="PTHR43788">
    <property type="entry name" value="DNA2/NAM7 HELICASE FAMILY MEMBER"/>
    <property type="match status" value="1"/>
</dbReference>
<dbReference type="PANTHER" id="PTHR43788:SF6">
    <property type="entry name" value="DNA HELICASE B"/>
    <property type="match status" value="1"/>
</dbReference>
<protein>
    <submittedName>
        <fullName evidence="6">ATP dependent DNA helicase</fullName>
    </submittedName>
</protein>
<keyword evidence="1" id="KW-0547">Nucleotide-binding</keyword>
<feature type="domain" description="ATP-dependent RecD2 DNA helicase SH3" evidence="5">
    <location>
        <begin position="619"/>
        <end position="688"/>
    </location>
</feature>
<organism evidence="6">
    <name type="scientific">Siphoviridae sp. ctgaY24</name>
    <dbReference type="NCBI Taxonomy" id="2827911"/>
    <lineage>
        <taxon>Viruses</taxon>
        <taxon>Duplodnaviria</taxon>
        <taxon>Heunggongvirae</taxon>
        <taxon>Uroviricota</taxon>
        <taxon>Caudoviricetes</taxon>
    </lineage>
</organism>
<dbReference type="InterPro" id="IPR050534">
    <property type="entry name" value="Coronavir_polyprotein_1ab"/>
</dbReference>
<dbReference type="GO" id="GO:0005524">
    <property type="term" value="F:ATP binding"/>
    <property type="evidence" value="ECO:0007669"/>
    <property type="project" value="UniProtKB-KW"/>
</dbReference>
<reference evidence="6" key="1">
    <citation type="journal article" date="2021" name="Proc. Natl. Acad. Sci. U.S.A.">
        <title>A Catalog of Tens of Thousands of Viruses from Human Metagenomes Reveals Hidden Associations with Chronic Diseases.</title>
        <authorList>
            <person name="Tisza M.J."/>
            <person name="Buck C.B."/>
        </authorList>
    </citation>
    <scope>NUCLEOTIDE SEQUENCE</scope>
    <source>
        <strain evidence="6">CtgaY24</strain>
    </source>
</reference>
<dbReference type="InterPro" id="IPR029493">
    <property type="entry name" value="RecD2-like_HHH"/>
</dbReference>
<dbReference type="CDD" id="cd18809">
    <property type="entry name" value="SF1_C_RecD"/>
    <property type="match status" value="1"/>
</dbReference>
<dbReference type="Pfam" id="PF18335">
    <property type="entry name" value="SH3_13"/>
    <property type="match status" value="1"/>
</dbReference>
<evidence type="ECO:0000259" key="4">
    <source>
        <dbReference type="Pfam" id="PF14490"/>
    </source>
</evidence>
<dbReference type="InterPro" id="IPR041451">
    <property type="entry name" value="RecD2_SH13"/>
</dbReference>
<dbReference type="Gene3D" id="3.40.50.300">
    <property type="entry name" value="P-loop containing nucleotide triphosphate hydrolases"/>
    <property type="match status" value="2"/>
</dbReference>
<dbReference type="Gene3D" id="1.10.10.2220">
    <property type="match status" value="1"/>
</dbReference>
<evidence type="ECO:0000256" key="1">
    <source>
        <dbReference type="ARBA" id="ARBA00022741"/>
    </source>
</evidence>
<feature type="domain" description="ATP-dependent RecD2 DNA helicase-like helix-hairpin-helix" evidence="4">
    <location>
        <begin position="204"/>
        <end position="294"/>
    </location>
</feature>
<evidence type="ECO:0000259" key="3">
    <source>
        <dbReference type="Pfam" id="PF13538"/>
    </source>
</evidence>
<dbReference type="InterPro" id="IPR027785">
    <property type="entry name" value="UvrD-like_helicase_C"/>
</dbReference>
<evidence type="ECO:0000313" key="6">
    <source>
        <dbReference type="EMBL" id="DAF47969.1"/>
    </source>
</evidence>
<name>A0A8S5SAH5_9CAUD</name>
<keyword evidence="2" id="KW-0067">ATP-binding</keyword>
<evidence type="ECO:0000256" key="2">
    <source>
        <dbReference type="ARBA" id="ARBA00022840"/>
    </source>
</evidence>
<dbReference type="Pfam" id="PF13538">
    <property type="entry name" value="UvrD_C_2"/>
    <property type="match status" value="1"/>
</dbReference>
<dbReference type="InterPro" id="IPR027417">
    <property type="entry name" value="P-loop_NTPase"/>
</dbReference>